<reference evidence="4" key="1">
    <citation type="journal article" date="2019" name="Int. J. Syst. Evol. Microbiol.">
        <title>The Global Catalogue of Microorganisms (GCM) 10K type strain sequencing project: providing services to taxonomists for standard genome sequencing and annotation.</title>
        <authorList>
            <consortium name="The Broad Institute Genomics Platform"/>
            <consortium name="The Broad Institute Genome Sequencing Center for Infectious Disease"/>
            <person name="Wu L."/>
            <person name="Ma J."/>
        </authorList>
    </citation>
    <scope>NUCLEOTIDE SEQUENCE [LARGE SCALE GENOMIC DNA]</scope>
    <source>
        <strain evidence="4">KCTC 42911</strain>
    </source>
</reference>
<dbReference type="RefSeq" id="WP_386735211.1">
    <property type="nucleotide sequence ID" value="NZ_JBHRXI010000010.1"/>
</dbReference>
<evidence type="ECO:0000313" key="3">
    <source>
        <dbReference type="EMBL" id="MFC3614020.1"/>
    </source>
</evidence>
<sequence length="105" mass="10134">MKMKLMFAVAALVAATEPVMSAHGNSWAGEGDAPVAANHDANQSRSANTPGTDEMNGFGARSAHGKNGTTPTGGTASDNSGLGEGGGPSGFSGSGSGRGGQGGNR</sequence>
<gene>
    <name evidence="3" type="ORF">ACFORG_09645</name>
</gene>
<protein>
    <submittedName>
        <fullName evidence="3">Uncharacterized protein</fullName>
    </submittedName>
</protein>
<feature type="compositionally biased region" description="Polar residues" evidence="1">
    <location>
        <begin position="67"/>
        <end position="76"/>
    </location>
</feature>
<comment type="caution">
    <text evidence="3">The sequence shown here is derived from an EMBL/GenBank/DDBJ whole genome shotgun (WGS) entry which is preliminary data.</text>
</comment>
<feature type="compositionally biased region" description="Polar residues" evidence="1">
    <location>
        <begin position="40"/>
        <end position="51"/>
    </location>
</feature>
<evidence type="ECO:0000313" key="4">
    <source>
        <dbReference type="Proteomes" id="UP001595629"/>
    </source>
</evidence>
<evidence type="ECO:0000256" key="2">
    <source>
        <dbReference type="SAM" id="SignalP"/>
    </source>
</evidence>
<keyword evidence="2" id="KW-0732">Signal</keyword>
<dbReference type="Proteomes" id="UP001595629">
    <property type="component" value="Unassembled WGS sequence"/>
</dbReference>
<accession>A0ABV7TJN6</accession>
<keyword evidence="4" id="KW-1185">Reference proteome</keyword>
<feature type="signal peptide" evidence="2">
    <location>
        <begin position="1"/>
        <end position="21"/>
    </location>
</feature>
<evidence type="ECO:0000256" key="1">
    <source>
        <dbReference type="SAM" id="MobiDB-lite"/>
    </source>
</evidence>
<feature type="region of interest" description="Disordered" evidence="1">
    <location>
        <begin position="22"/>
        <end position="105"/>
    </location>
</feature>
<organism evidence="3 4">
    <name type="scientific">Lutimaribacter marinistellae</name>
    <dbReference type="NCBI Taxonomy" id="1820329"/>
    <lineage>
        <taxon>Bacteria</taxon>
        <taxon>Pseudomonadati</taxon>
        <taxon>Pseudomonadota</taxon>
        <taxon>Alphaproteobacteria</taxon>
        <taxon>Rhodobacterales</taxon>
        <taxon>Roseobacteraceae</taxon>
        <taxon>Lutimaribacter</taxon>
    </lineage>
</organism>
<feature type="compositionally biased region" description="Gly residues" evidence="1">
    <location>
        <begin position="82"/>
        <end position="105"/>
    </location>
</feature>
<feature type="chain" id="PRO_5046162923" evidence="2">
    <location>
        <begin position="22"/>
        <end position="105"/>
    </location>
</feature>
<proteinExistence type="predicted"/>
<dbReference type="EMBL" id="JBHRXI010000010">
    <property type="protein sequence ID" value="MFC3614020.1"/>
    <property type="molecule type" value="Genomic_DNA"/>
</dbReference>
<name>A0ABV7TJN6_9RHOB</name>